<name>A0A6A5SMM6_9PLEO</name>
<reference evidence="1" key="1">
    <citation type="journal article" date="2020" name="Stud. Mycol.">
        <title>101 Dothideomycetes genomes: a test case for predicting lifestyles and emergence of pathogens.</title>
        <authorList>
            <person name="Haridas S."/>
            <person name="Albert R."/>
            <person name="Binder M."/>
            <person name="Bloem J."/>
            <person name="Labutti K."/>
            <person name="Salamov A."/>
            <person name="Andreopoulos B."/>
            <person name="Baker S."/>
            <person name="Barry K."/>
            <person name="Bills G."/>
            <person name="Bluhm B."/>
            <person name="Cannon C."/>
            <person name="Castanera R."/>
            <person name="Culley D."/>
            <person name="Daum C."/>
            <person name="Ezra D."/>
            <person name="Gonzalez J."/>
            <person name="Henrissat B."/>
            <person name="Kuo A."/>
            <person name="Liang C."/>
            <person name="Lipzen A."/>
            <person name="Lutzoni F."/>
            <person name="Magnuson J."/>
            <person name="Mondo S."/>
            <person name="Nolan M."/>
            <person name="Ohm R."/>
            <person name="Pangilinan J."/>
            <person name="Park H.-J."/>
            <person name="Ramirez L."/>
            <person name="Alfaro M."/>
            <person name="Sun H."/>
            <person name="Tritt A."/>
            <person name="Yoshinaga Y."/>
            <person name="Zwiers L.-H."/>
            <person name="Turgeon B."/>
            <person name="Goodwin S."/>
            <person name="Spatafora J."/>
            <person name="Crous P."/>
            <person name="Grigoriev I."/>
        </authorList>
    </citation>
    <scope>NUCLEOTIDE SEQUENCE</scope>
    <source>
        <strain evidence="1">CBS 161.51</strain>
    </source>
</reference>
<proteinExistence type="predicted"/>
<gene>
    <name evidence="1" type="ORF">EJ02DRAFT_455201</name>
</gene>
<dbReference type="AlphaFoldDB" id="A0A6A5SMM6"/>
<protein>
    <submittedName>
        <fullName evidence="1">Uncharacterized protein</fullName>
    </submittedName>
</protein>
<organism evidence="1 2">
    <name type="scientific">Clathrospora elynae</name>
    <dbReference type="NCBI Taxonomy" id="706981"/>
    <lineage>
        <taxon>Eukaryota</taxon>
        <taxon>Fungi</taxon>
        <taxon>Dikarya</taxon>
        <taxon>Ascomycota</taxon>
        <taxon>Pezizomycotina</taxon>
        <taxon>Dothideomycetes</taxon>
        <taxon>Pleosporomycetidae</taxon>
        <taxon>Pleosporales</taxon>
        <taxon>Diademaceae</taxon>
        <taxon>Clathrospora</taxon>
    </lineage>
</organism>
<sequence length="52" mass="5998">MDIKIRMPLNMYPHFSPQLPCLAVRYQPSVVLFEFHGSLSRFGFKVWGEGLG</sequence>
<dbReference type="Proteomes" id="UP000800038">
    <property type="component" value="Unassembled WGS sequence"/>
</dbReference>
<accession>A0A6A5SMM6</accession>
<evidence type="ECO:0000313" key="1">
    <source>
        <dbReference type="EMBL" id="KAF1941393.1"/>
    </source>
</evidence>
<dbReference type="EMBL" id="ML976048">
    <property type="protein sequence ID" value="KAF1941393.1"/>
    <property type="molecule type" value="Genomic_DNA"/>
</dbReference>
<evidence type="ECO:0000313" key="2">
    <source>
        <dbReference type="Proteomes" id="UP000800038"/>
    </source>
</evidence>
<keyword evidence="2" id="KW-1185">Reference proteome</keyword>